<proteinExistence type="predicted"/>
<protein>
    <submittedName>
        <fullName evidence="1">Uncharacterized protein</fullName>
    </submittedName>
</protein>
<organism evidence="1">
    <name type="scientific">Anguilla anguilla</name>
    <name type="common">European freshwater eel</name>
    <name type="synonym">Muraena anguilla</name>
    <dbReference type="NCBI Taxonomy" id="7936"/>
    <lineage>
        <taxon>Eukaryota</taxon>
        <taxon>Metazoa</taxon>
        <taxon>Chordata</taxon>
        <taxon>Craniata</taxon>
        <taxon>Vertebrata</taxon>
        <taxon>Euteleostomi</taxon>
        <taxon>Actinopterygii</taxon>
        <taxon>Neopterygii</taxon>
        <taxon>Teleostei</taxon>
        <taxon>Anguilliformes</taxon>
        <taxon>Anguillidae</taxon>
        <taxon>Anguilla</taxon>
    </lineage>
</organism>
<evidence type="ECO:0000313" key="1">
    <source>
        <dbReference type="EMBL" id="JAH17296.1"/>
    </source>
</evidence>
<sequence length="31" mass="3509">MRICIGIKLTGFSVDRKKVQLTSWSLQLTSV</sequence>
<reference evidence="1" key="2">
    <citation type="journal article" date="2015" name="Fish Shellfish Immunol.">
        <title>Early steps in the European eel (Anguilla anguilla)-Vibrio vulnificus interaction in the gills: Role of the RtxA13 toxin.</title>
        <authorList>
            <person name="Callol A."/>
            <person name="Pajuelo D."/>
            <person name="Ebbesson L."/>
            <person name="Teles M."/>
            <person name="MacKenzie S."/>
            <person name="Amaro C."/>
        </authorList>
    </citation>
    <scope>NUCLEOTIDE SEQUENCE</scope>
</reference>
<accession>A0A0E9QK98</accession>
<dbReference type="AlphaFoldDB" id="A0A0E9QK98"/>
<name>A0A0E9QK98_ANGAN</name>
<dbReference type="EMBL" id="GBXM01091281">
    <property type="protein sequence ID" value="JAH17296.1"/>
    <property type="molecule type" value="Transcribed_RNA"/>
</dbReference>
<reference evidence="1" key="1">
    <citation type="submission" date="2014-11" db="EMBL/GenBank/DDBJ databases">
        <authorList>
            <person name="Amaro Gonzalez C."/>
        </authorList>
    </citation>
    <scope>NUCLEOTIDE SEQUENCE</scope>
</reference>